<protein>
    <submittedName>
        <fullName evidence="8">POP1-domain-containing protein</fullName>
    </submittedName>
</protein>
<evidence type="ECO:0000256" key="3">
    <source>
        <dbReference type="ARBA" id="ARBA00023242"/>
    </source>
</evidence>
<proteinExistence type="predicted"/>
<dbReference type="OrthoDB" id="442863at2759"/>
<feature type="compositionally biased region" description="Basic and acidic residues" evidence="4">
    <location>
        <begin position="139"/>
        <end position="152"/>
    </location>
</feature>
<dbReference type="GO" id="GO:0000172">
    <property type="term" value="C:ribonuclease MRP complex"/>
    <property type="evidence" value="ECO:0007669"/>
    <property type="project" value="InterPro"/>
</dbReference>
<dbReference type="EMBL" id="MU005990">
    <property type="protein sequence ID" value="KAF2859677.1"/>
    <property type="molecule type" value="Genomic_DNA"/>
</dbReference>
<gene>
    <name evidence="8" type="ORF">K470DRAFT_258680</name>
</gene>
<keyword evidence="9" id="KW-1185">Reference proteome</keyword>
<evidence type="ECO:0000259" key="7">
    <source>
        <dbReference type="Pfam" id="PF22770"/>
    </source>
</evidence>
<dbReference type="PANTHER" id="PTHR22731:SF3">
    <property type="entry name" value="RIBONUCLEASES P_MRP PROTEIN SUBUNIT POP1"/>
    <property type="match status" value="1"/>
</dbReference>
<dbReference type="InterPro" id="IPR055079">
    <property type="entry name" value="POP1_C"/>
</dbReference>
<evidence type="ECO:0000313" key="8">
    <source>
        <dbReference type="EMBL" id="KAF2859677.1"/>
    </source>
</evidence>
<keyword evidence="3" id="KW-0539">Nucleus</keyword>
<name>A0A6A7BXG2_9PEZI</name>
<evidence type="ECO:0000256" key="2">
    <source>
        <dbReference type="ARBA" id="ARBA00022694"/>
    </source>
</evidence>
<evidence type="ECO:0000256" key="4">
    <source>
        <dbReference type="SAM" id="MobiDB-lite"/>
    </source>
</evidence>
<dbReference type="InterPro" id="IPR012590">
    <property type="entry name" value="POPLD_dom"/>
</dbReference>
<feature type="domain" description="Pop1 N-terminal" evidence="5">
    <location>
        <begin position="45"/>
        <end position="242"/>
    </location>
</feature>
<evidence type="ECO:0000256" key="1">
    <source>
        <dbReference type="ARBA" id="ARBA00004123"/>
    </source>
</evidence>
<dbReference type="PANTHER" id="PTHR22731">
    <property type="entry name" value="RIBONUCLEASES P/MRP PROTEIN SUBUNIT POP1"/>
    <property type="match status" value="1"/>
</dbReference>
<comment type="subcellular location">
    <subcellularLocation>
        <location evidence="1">Nucleus</location>
    </subcellularLocation>
</comment>
<feature type="compositionally biased region" description="Basic residues" evidence="4">
    <location>
        <begin position="129"/>
        <end position="138"/>
    </location>
</feature>
<feature type="compositionally biased region" description="Basic residues" evidence="4">
    <location>
        <begin position="79"/>
        <end position="97"/>
    </location>
</feature>
<keyword evidence="2" id="KW-0819">tRNA processing</keyword>
<feature type="compositionally biased region" description="Basic and acidic residues" evidence="4">
    <location>
        <begin position="14"/>
        <end position="23"/>
    </location>
</feature>
<dbReference type="Pfam" id="PF06978">
    <property type="entry name" value="POP1_N"/>
    <property type="match status" value="1"/>
</dbReference>
<dbReference type="AlphaFoldDB" id="A0A6A7BXG2"/>
<evidence type="ECO:0000259" key="5">
    <source>
        <dbReference type="Pfam" id="PF06978"/>
    </source>
</evidence>
<evidence type="ECO:0000313" key="9">
    <source>
        <dbReference type="Proteomes" id="UP000799421"/>
    </source>
</evidence>
<feature type="domain" description="POPLD" evidence="6">
    <location>
        <begin position="476"/>
        <end position="572"/>
    </location>
</feature>
<evidence type="ECO:0000259" key="6">
    <source>
        <dbReference type="Pfam" id="PF08170"/>
    </source>
</evidence>
<reference evidence="8" key="1">
    <citation type="journal article" date="2020" name="Stud. Mycol.">
        <title>101 Dothideomycetes genomes: a test case for predicting lifestyles and emergence of pathogens.</title>
        <authorList>
            <person name="Haridas S."/>
            <person name="Albert R."/>
            <person name="Binder M."/>
            <person name="Bloem J."/>
            <person name="Labutti K."/>
            <person name="Salamov A."/>
            <person name="Andreopoulos B."/>
            <person name="Baker S."/>
            <person name="Barry K."/>
            <person name="Bills G."/>
            <person name="Bluhm B."/>
            <person name="Cannon C."/>
            <person name="Castanera R."/>
            <person name="Culley D."/>
            <person name="Daum C."/>
            <person name="Ezra D."/>
            <person name="Gonzalez J."/>
            <person name="Henrissat B."/>
            <person name="Kuo A."/>
            <person name="Liang C."/>
            <person name="Lipzen A."/>
            <person name="Lutzoni F."/>
            <person name="Magnuson J."/>
            <person name="Mondo S."/>
            <person name="Nolan M."/>
            <person name="Ohm R."/>
            <person name="Pangilinan J."/>
            <person name="Park H.-J."/>
            <person name="Ramirez L."/>
            <person name="Alfaro M."/>
            <person name="Sun H."/>
            <person name="Tritt A."/>
            <person name="Yoshinaga Y."/>
            <person name="Zwiers L.-H."/>
            <person name="Turgeon B."/>
            <person name="Goodwin S."/>
            <person name="Spatafora J."/>
            <person name="Crous P."/>
            <person name="Grigoriev I."/>
        </authorList>
    </citation>
    <scope>NUCLEOTIDE SEQUENCE</scope>
    <source>
        <strain evidence="8">CBS 480.64</strain>
    </source>
</reference>
<feature type="domain" description="POP1 C-terminal" evidence="7">
    <location>
        <begin position="657"/>
        <end position="730"/>
    </location>
</feature>
<feature type="region of interest" description="Disordered" evidence="4">
    <location>
        <begin position="1"/>
        <end position="32"/>
    </location>
</feature>
<dbReference type="InterPro" id="IPR039182">
    <property type="entry name" value="Pop1"/>
</dbReference>
<feature type="region of interest" description="Disordered" evidence="4">
    <location>
        <begin position="71"/>
        <end position="167"/>
    </location>
</feature>
<dbReference type="Pfam" id="PF22770">
    <property type="entry name" value="POP1_C"/>
    <property type="match status" value="1"/>
</dbReference>
<dbReference type="InterPro" id="IPR009723">
    <property type="entry name" value="Pop1_N"/>
</dbReference>
<feature type="compositionally biased region" description="Basic and acidic residues" evidence="4">
    <location>
        <begin position="99"/>
        <end position="128"/>
    </location>
</feature>
<dbReference type="GO" id="GO:0001682">
    <property type="term" value="P:tRNA 5'-leader removal"/>
    <property type="evidence" value="ECO:0007669"/>
    <property type="project" value="InterPro"/>
</dbReference>
<accession>A0A6A7BXG2</accession>
<sequence>MDKNNKRSAPPLERATKKPKNQDARQISTQTTTAAFKGELDVDSFVRARDFEISALEEGMKRSKKALNQRAFQQVPKELRRRTASHNVKKIPKRLRPRAQQELEMAKKDDKSVSAREEKRGKKEEKKKRQEKKTRQKMQRIETARKLRSKDAEEVETQPPKTKQFPSVPLIGRADFRKRQKDKSWLPTHIYHAKRAHMCVEYGYSLPESPTAKCYRVTHRASRERGAVAFDTSYITTFGLDGDDSSLCSVLKAVGIDVNLESSKGKKWRKGLRTLEGWIHKHDDSAALLAPVNLIWCGSKVLGRVHPAADASVMDQLEHIASSMQPPVLVENLTSKVGSMEVFGPCATETLLGVLHPCTQDTMVETFKSLSGLTNTALLPNGALLQFDIHDPRLYYPPRTYTPPSNSDTLLQTAEVWPPDAISTTVHSNLSERFFQPCSQKSIDRRKALAGPGAYPEPTPTDPQIPVIMYTTPQKSWTLLLPRGFVLPAWRCVMDYPLITGTKPRFGGLDEYRQINFEGSRPIFPCDFPSTLAGKAWNTRERAKHEKVHNARPKAKRKNLNKEVGDPFGCDWERIVSSENLVTVEFTLLSKGRPEYAARVYSLPQSANERDAWVRLLPSKSSKGQMPPRDASRDTLERMLTSVPKAGEPKYPPCPGEECLMGFVTYGNYDLARGQGKGIGALVPGRIPATAAVEAGDSIQVGSRGETGNRLCIIRNSGEDVGRLARWKVMER</sequence>
<dbReference type="Pfam" id="PF08170">
    <property type="entry name" value="POPLD"/>
    <property type="match status" value="1"/>
</dbReference>
<dbReference type="Proteomes" id="UP000799421">
    <property type="component" value="Unassembled WGS sequence"/>
</dbReference>
<organism evidence="8 9">
    <name type="scientific">Piedraia hortae CBS 480.64</name>
    <dbReference type="NCBI Taxonomy" id="1314780"/>
    <lineage>
        <taxon>Eukaryota</taxon>
        <taxon>Fungi</taxon>
        <taxon>Dikarya</taxon>
        <taxon>Ascomycota</taxon>
        <taxon>Pezizomycotina</taxon>
        <taxon>Dothideomycetes</taxon>
        <taxon>Dothideomycetidae</taxon>
        <taxon>Capnodiales</taxon>
        <taxon>Piedraiaceae</taxon>
        <taxon>Piedraia</taxon>
    </lineage>
</organism>
<dbReference type="GO" id="GO:0005655">
    <property type="term" value="C:nucleolar ribonuclease P complex"/>
    <property type="evidence" value="ECO:0007669"/>
    <property type="project" value="InterPro"/>
</dbReference>